<comment type="caution">
    <text evidence="2">The sequence shown here is derived from an EMBL/GenBank/DDBJ whole genome shotgun (WGS) entry which is preliminary data.</text>
</comment>
<evidence type="ECO:0008006" key="4">
    <source>
        <dbReference type="Google" id="ProtNLM"/>
    </source>
</evidence>
<evidence type="ECO:0000313" key="3">
    <source>
        <dbReference type="Proteomes" id="UP000237682"/>
    </source>
</evidence>
<organism evidence="2 3">
    <name type="scientific">Labrys okinawensis</name>
    <dbReference type="NCBI Taxonomy" id="346911"/>
    <lineage>
        <taxon>Bacteria</taxon>
        <taxon>Pseudomonadati</taxon>
        <taxon>Pseudomonadota</taxon>
        <taxon>Alphaproteobacteria</taxon>
        <taxon>Hyphomicrobiales</taxon>
        <taxon>Xanthobacteraceae</taxon>
        <taxon>Labrys</taxon>
    </lineage>
</organism>
<dbReference type="InterPro" id="IPR015315">
    <property type="entry name" value="DUF1963"/>
</dbReference>
<dbReference type="Pfam" id="PF09234">
    <property type="entry name" value="DUF1963"/>
    <property type="match status" value="1"/>
</dbReference>
<dbReference type="SUPFAM" id="SSF103032">
    <property type="entry name" value="Hypothetical protein YwqG"/>
    <property type="match status" value="1"/>
</dbReference>
<dbReference type="InterPro" id="IPR035948">
    <property type="entry name" value="YwqG-like_sf"/>
</dbReference>
<proteinExistence type="predicted"/>
<keyword evidence="3" id="KW-1185">Reference proteome</keyword>
<evidence type="ECO:0000313" key="2">
    <source>
        <dbReference type="EMBL" id="PRH88951.1"/>
    </source>
</evidence>
<accession>A0A2S9QHW2</accession>
<reference evidence="2 3" key="1">
    <citation type="submission" date="2018-02" db="EMBL/GenBank/DDBJ databases">
        <title>Whole genome sequencing of endophytic bacterium.</title>
        <authorList>
            <person name="Eedara R."/>
            <person name="Podile A.R."/>
        </authorList>
    </citation>
    <scope>NUCLEOTIDE SEQUENCE [LARGE SCALE GENOMIC DNA]</scope>
    <source>
        <strain evidence="2 3">RP1T</strain>
    </source>
</reference>
<feature type="region of interest" description="Disordered" evidence="1">
    <location>
        <begin position="11"/>
        <end position="41"/>
    </location>
</feature>
<evidence type="ECO:0000256" key="1">
    <source>
        <dbReference type="SAM" id="MobiDB-lite"/>
    </source>
</evidence>
<feature type="region of interest" description="Disordered" evidence="1">
    <location>
        <begin position="118"/>
        <end position="142"/>
    </location>
</feature>
<sequence length="386" mass="42558">MSTCWCSPGWRRRSSNRTGLPTLDPIPQPPPLAWPDSRETLQSSLTEAGLAPASVARLAEQARPALVLETTPCEESRIPLGASKIGGLPDLPDAMAWPERPPYGDAAERAQNHLGEADRLASEATRPGSWLTPEHAREASREQSELAAAVSSAFPLAFVAQLDLASLSRTPGFPAALPHQGRLLLFCDYWAKPKPYDPHAATGLRLVWDKTPVERLERKAEPAALAQERWSSRFKPAAVVARPVVTAIPPSDRGFDAFPHGEEASTFWDEDSEEIRYETWLGRYGTPDGRGGANHQLGGWPRPLQNGMQAQAQLASHGIFCGTGEAYATTEARRLLRTADRWRLLLQIGRDDALGLLPSGALYILMREHDMRIRAFDRAWMVFQKP</sequence>
<dbReference type="Gene3D" id="2.30.320.10">
    <property type="entry name" value="YwqG-like"/>
    <property type="match status" value="1"/>
</dbReference>
<dbReference type="PANTHER" id="PTHR36436">
    <property type="entry name" value="SLL5081 PROTEIN"/>
    <property type="match status" value="1"/>
</dbReference>
<dbReference type="OrthoDB" id="8376466at2"/>
<dbReference type="AlphaFoldDB" id="A0A2S9QHW2"/>
<protein>
    <recommendedName>
        <fullName evidence="4">DUF1963 domain-containing protein</fullName>
    </recommendedName>
</protein>
<gene>
    <name evidence="2" type="ORF">C5L14_06995</name>
</gene>
<feature type="compositionally biased region" description="Pro residues" evidence="1">
    <location>
        <begin position="24"/>
        <end position="33"/>
    </location>
</feature>
<dbReference type="Proteomes" id="UP000237682">
    <property type="component" value="Unassembled WGS sequence"/>
</dbReference>
<dbReference type="PANTHER" id="PTHR36436:SF6">
    <property type="entry name" value="SLL5081 PROTEIN"/>
    <property type="match status" value="1"/>
</dbReference>
<dbReference type="EMBL" id="PUEJ01000002">
    <property type="protein sequence ID" value="PRH88951.1"/>
    <property type="molecule type" value="Genomic_DNA"/>
</dbReference>
<name>A0A2S9QHW2_9HYPH</name>